<keyword evidence="3" id="KW-1185">Reference proteome</keyword>
<gene>
    <name evidence="2" type="ORF">SteCoe_8792</name>
</gene>
<sequence length="131" mass="15095">MQPPKVSCVKKSKIFSKLSGIETDTSPIEYDDKCLFTDSVVLQKLSRKQIFCSKPGTLVEETHKALESMKALVNDLEKTVDNQYEMLSGKQGYNINIEYERVELKLKILEINKKRTHRMQSTEHQVNCIIT</sequence>
<proteinExistence type="predicted"/>
<protein>
    <submittedName>
        <fullName evidence="2">Uncharacterized protein</fullName>
    </submittedName>
</protein>
<dbReference type="AlphaFoldDB" id="A0A1R2CJA2"/>
<comment type="caution">
    <text evidence="2">The sequence shown here is derived from an EMBL/GenBank/DDBJ whole genome shotgun (WGS) entry which is preliminary data.</text>
</comment>
<evidence type="ECO:0000256" key="1">
    <source>
        <dbReference type="SAM" id="Coils"/>
    </source>
</evidence>
<reference evidence="2 3" key="1">
    <citation type="submission" date="2016-11" db="EMBL/GenBank/DDBJ databases">
        <title>The macronuclear genome of Stentor coeruleus: a giant cell with tiny introns.</title>
        <authorList>
            <person name="Slabodnick M."/>
            <person name="Ruby J.G."/>
            <person name="Reiff S.B."/>
            <person name="Swart E.C."/>
            <person name="Gosai S."/>
            <person name="Prabakaran S."/>
            <person name="Witkowska E."/>
            <person name="Larue G.E."/>
            <person name="Fisher S."/>
            <person name="Freeman R.M."/>
            <person name="Gunawardena J."/>
            <person name="Chu W."/>
            <person name="Stover N.A."/>
            <person name="Gregory B.D."/>
            <person name="Nowacki M."/>
            <person name="Derisi J."/>
            <person name="Roy S.W."/>
            <person name="Marshall W.F."/>
            <person name="Sood P."/>
        </authorList>
    </citation>
    <scope>NUCLEOTIDE SEQUENCE [LARGE SCALE GENOMIC DNA]</scope>
    <source>
        <strain evidence="2">WM001</strain>
    </source>
</reference>
<accession>A0A1R2CJA2</accession>
<evidence type="ECO:0000313" key="3">
    <source>
        <dbReference type="Proteomes" id="UP000187209"/>
    </source>
</evidence>
<dbReference type="EMBL" id="MPUH01000134">
    <property type="protein sequence ID" value="OMJ89073.1"/>
    <property type="molecule type" value="Genomic_DNA"/>
</dbReference>
<name>A0A1R2CJA2_9CILI</name>
<keyword evidence="1" id="KW-0175">Coiled coil</keyword>
<dbReference type="Proteomes" id="UP000187209">
    <property type="component" value="Unassembled WGS sequence"/>
</dbReference>
<feature type="coiled-coil region" evidence="1">
    <location>
        <begin position="59"/>
        <end position="86"/>
    </location>
</feature>
<organism evidence="2 3">
    <name type="scientific">Stentor coeruleus</name>
    <dbReference type="NCBI Taxonomy" id="5963"/>
    <lineage>
        <taxon>Eukaryota</taxon>
        <taxon>Sar</taxon>
        <taxon>Alveolata</taxon>
        <taxon>Ciliophora</taxon>
        <taxon>Postciliodesmatophora</taxon>
        <taxon>Heterotrichea</taxon>
        <taxon>Heterotrichida</taxon>
        <taxon>Stentoridae</taxon>
        <taxon>Stentor</taxon>
    </lineage>
</organism>
<evidence type="ECO:0000313" key="2">
    <source>
        <dbReference type="EMBL" id="OMJ89073.1"/>
    </source>
</evidence>